<keyword evidence="2" id="KW-1185">Reference proteome</keyword>
<dbReference type="RefSeq" id="WP_116183434.1">
    <property type="nucleotide sequence ID" value="NZ_QTJX01000001.1"/>
</dbReference>
<evidence type="ECO:0000313" key="1">
    <source>
        <dbReference type="EMBL" id="RDY61554.1"/>
    </source>
</evidence>
<dbReference type="EMBL" id="QTJX01000001">
    <property type="protein sequence ID" value="RDY61554.1"/>
    <property type="molecule type" value="Genomic_DNA"/>
</dbReference>
<name>A0A371JUS2_9FLAO</name>
<dbReference type="AlphaFoldDB" id="A0A371JUS2"/>
<comment type="caution">
    <text evidence="1">The sequence shown here is derived from an EMBL/GenBank/DDBJ whole genome shotgun (WGS) entry which is preliminary data.</text>
</comment>
<protein>
    <submittedName>
        <fullName evidence="1">DUF1496 domain-containing protein</fullName>
    </submittedName>
</protein>
<proteinExistence type="predicted"/>
<dbReference type="Proteomes" id="UP000261828">
    <property type="component" value="Unassembled WGS sequence"/>
</dbReference>
<dbReference type="Pfam" id="PF07383">
    <property type="entry name" value="DUF1496"/>
    <property type="match status" value="1"/>
</dbReference>
<gene>
    <name evidence="1" type="ORF">DX873_05185</name>
</gene>
<sequence length="49" mass="5332">MSDNKNSTCIYNGKEYSDGSTVCQGGTLHQCRDGRWDNLGTACKENTDG</sequence>
<accession>A0A371JUS2</accession>
<dbReference type="InterPro" id="IPR009971">
    <property type="entry name" value="DUF1496"/>
</dbReference>
<reference evidence="1 2" key="1">
    <citation type="submission" date="2018-08" db="EMBL/GenBank/DDBJ databases">
        <title>Muricauda nanhaiensis sp. nov., isolated from seawater of the South China Sea.</title>
        <authorList>
            <person name="Dang Y."/>
        </authorList>
    </citation>
    <scope>NUCLEOTIDE SEQUENCE [LARGE SCALE GENOMIC DNA]</scope>
    <source>
        <strain evidence="1 2">SM1704</strain>
    </source>
</reference>
<evidence type="ECO:0000313" key="2">
    <source>
        <dbReference type="Proteomes" id="UP000261828"/>
    </source>
</evidence>
<organism evidence="1 2">
    <name type="scientific">Flagellimonas nanhaiensis</name>
    <dbReference type="NCBI Taxonomy" id="2292706"/>
    <lineage>
        <taxon>Bacteria</taxon>
        <taxon>Pseudomonadati</taxon>
        <taxon>Bacteroidota</taxon>
        <taxon>Flavobacteriia</taxon>
        <taxon>Flavobacteriales</taxon>
        <taxon>Flavobacteriaceae</taxon>
        <taxon>Flagellimonas</taxon>
    </lineage>
</organism>
<dbReference type="OrthoDB" id="5784855at2"/>